<proteinExistence type="predicted"/>
<comment type="caution">
    <text evidence="1">The sequence shown here is derived from an EMBL/GenBank/DDBJ whole genome shotgun (WGS) entry which is preliminary data.</text>
</comment>
<name>A0ABU7DWF1_9TELE</name>
<dbReference type="Proteomes" id="UP001352852">
    <property type="component" value="Unassembled WGS sequence"/>
</dbReference>
<organism evidence="1 2">
    <name type="scientific">Characodon lateralis</name>
    <dbReference type="NCBI Taxonomy" id="208331"/>
    <lineage>
        <taxon>Eukaryota</taxon>
        <taxon>Metazoa</taxon>
        <taxon>Chordata</taxon>
        <taxon>Craniata</taxon>
        <taxon>Vertebrata</taxon>
        <taxon>Euteleostomi</taxon>
        <taxon>Actinopterygii</taxon>
        <taxon>Neopterygii</taxon>
        <taxon>Teleostei</taxon>
        <taxon>Neoteleostei</taxon>
        <taxon>Acanthomorphata</taxon>
        <taxon>Ovalentaria</taxon>
        <taxon>Atherinomorphae</taxon>
        <taxon>Cyprinodontiformes</taxon>
        <taxon>Goodeidae</taxon>
        <taxon>Characodon</taxon>
    </lineage>
</organism>
<evidence type="ECO:0000313" key="1">
    <source>
        <dbReference type="EMBL" id="MED6278173.1"/>
    </source>
</evidence>
<reference evidence="1 2" key="1">
    <citation type="submission" date="2021-06" db="EMBL/GenBank/DDBJ databases">
        <authorList>
            <person name="Palmer J.M."/>
        </authorList>
    </citation>
    <scope>NUCLEOTIDE SEQUENCE [LARGE SCALE GENOMIC DNA]</scope>
    <source>
        <strain evidence="1 2">CL_MEX2019</strain>
        <tissue evidence="1">Muscle</tissue>
    </source>
</reference>
<accession>A0ABU7DWF1</accession>
<keyword evidence="2" id="KW-1185">Reference proteome</keyword>
<dbReference type="EMBL" id="JAHUTJ010034800">
    <property type="protein sequence ID" value="MED6278173.1"/>
    <property type="molecule type" value="Genomic_DNA"/>
</dbReference>
<protein>
    <submittedName>
        <fullName evidence="1">Uncharacterized protein</fullName>
    </submittedName>
</protein>
<sequence>MPFMQQTSGCLNFSADMNLQAFLYCFFFFFLPTRELDTVGERAREKKSWLIVMPNLRVNDTITMPTLTIAMETSISRINSMEKNRSRQGVVGMYACVFYNLEQPPERHLLQQFYTHRSVQMCRENDHITVCRHL</sequence>
<evidence type="ECO:0000313" key="2">
    <source>
        <dbReference type="Proteomes" id="UP001352852"/>
    </source>
</evidence>
<gene>
    <name evidence="1" type="ORF">CHARACLAT_020939</name>
</gene>